<sequence>MAAIAVMTALTGCGGGDSVDAAGERTTARAAEKAAKDELTVDAVRGDVRSAAKAAGIGRLSFPDMSKAGSPCRVLGVLRTEDAPKREVVDSVSVVLKARGWGRMERMSAEDGGQAWHLEKNGWDMFLGAGKVPEGAGIVFDASGKACGVPMPSRPAASETAPPERPVLP</sequence>
<evidence type="ECO:0000313" key="2">
    <source>
        <dbReference type="EMBL" id="QQM40922.1"/>
    </source>
</evidence>
<keyword evidence="3" id="KW-1185">Reference proteome</keyword>
<evidence type="ECO:0000313" key="3">
    <source>
        <dbReference type="Proteomes" id="UP000595636"/>
    </source>
</evidence>
<evidence type="ECO:0008006" key="4">
    <source>
        <dbReference type="Google" id="ProtNLM"/>
    </source>
</evidence>
<dbReference type="KEGG" id="slf:JEQ17_16530"/>
<organism evidence="2 3">
    <name type="scientific">Streptomyces liliifuscus</name>
    <dbReference type="NCBI Taxonomy" id="2797636"/>
    <lineage>
        <taxon>Bacteria</taxon>
        <taxon>Bacillati</taxon>
        <taxon>Actinomycetota</taxon>
        <taxon>Actinomycetes</taxon>
        <taxon>Kitasatosporales</taxon>
        <taxon>Streptomycetaceae</taxon>
        <taxon>Streptomyces</taxon>
    </lineage>
</organism>
<accession>A0A7T7KW66</accession>
<dbReference type="AlphaFoldDB" id="A0A7T7KW66"/>
<reference evidence="2 3" key="1">
    <citation type="submission" date="2020-12" db="EMBL/GenBank/DDBJ databases">
        <title>A novel species.</title>
        <authorList>
            <person name="Li K."/>
        </authorList>
    </citation>
    <scope>NUCLEOTIDE SEQUENCE [LARGE SCALE GENOMIC DNA]</scope>
    <source>
        <strain evidence="2 3">ZYC-3</strain>
    </source>
</reference>
<proteinExistence type="predicted"/>
<name>A0A7T7KW66_9ACTN</name>
<feature type="region of interest" description="Disordered" evidence="1">
    <location>
        <begin position="149"/>
        <end position="169"/>
    </location>
</feature>
<dbReference type="RefSeq" id="WP_200395962.1">
    <property type="nucleotide sequence ID" value="NZ_CP066831.1"/>
</dbReference>
<gene>
    <name evidence="2" type="ORF">JEQ17_16530</name>
</gene>
<dbReference type="EMBL" id="CP066831">
    <property type="protein sequence ID" value="QQM40922.1"/>
    <property type="molecule type" value="Genomic_DNA"/>
</dbReference>
<evidence type="ECO:0000256" key="1">
    <source>
        <dbReference type="SAM" id="MobiDB-lite"/>
    </source>
</evidence>
<protein>
    <recommendedName>
        <fullName evidence="4">Lipoprotein</fullName>
    </recommendedName>
</protein>
<dbReference type="Proteomes" id="UP000595636">
    <property type="component" value="Chromosome"/>
</dbReference>